<dbReference type="Pfam" id="PF01400">
    <property type="entry name" value="Astacin"/>
    <property type="match status" value="1"/>
</dbReference>
<evidence type="ECO:0000313" key="10">
    <source>
        <dbReference type="EnsemblMetazoa" id="XP_028513053.1"/>
    </source>
</evidence>
<keyword evidence="7" id="KW-0645">Protease</keyword>
<organism evidence="10 11">
    <name type="scientific">Exaiptasia diaphana</name>
    <name type="common">Tropical sea anemone</name>
    <name type="synonym">Aiptasia pulchella</name>
    <dbReference type="NCBI Taxonomy" id="2652724"/>
    <lineage>
        <taxon>Eukaryota</taxon>
        <taxon>Metazoa</taxon>
        <taxon>Cnidaria</taxon>
        <taxon>Anthozoa</taxon>
        <taxon>Hexacorallia</taxon>
        <taxon>Actiniaria</taxon>
        <taxon>Aiptasiidae</taxon>
        <taxon>Exaiptasia</taxon>
    </lineage>
</organism>
<evidence type="ECO:0008006" key="12">
    <source>
        <dbReference type="Google" id="ProtNLM"/>
    </source>
</evidence>
<evidence type="ECO:0000256" key="1">
    <source>
        <dbReference type="ARBA" id="ARBA00001913"/>
    </source>
</evidence>
<dbReference type="InterPro" id="IPR001506">
    <property type="entry name" value="Peptidase_M12A"/>
</dbReference>
<keyword evidence="4" id="KW-1015">Disulfide bond</keyword>
<comment type="cofactor">
    <cofactor evidence="7">
        <name>Zn(2+)</name>
        <dbReference type="ChEBI" id="CHEBI:29105"/>
    </cofactor>
    <text evidence="7">Binds 1 zinc ion per subunit.</text>
</comment>
<dbReference type="SUPFAM" id="SSF49899">
    <property type="entry name" value="Concanavalin A-like lectins/glucanases"/>
    <property type="match status" value="3"/>
</dbReference>
<evidence type="ECO:0000313" key="11">
    <source>
        <dbReference type="Proteomes" id="UP000887567"/>
    </source>
</evidence>
<dbReference type="GO" id="GO:0006508">
    <property type="term" value="P:proteolysis"/>
    <property type="evidence" value="ECO:0007669"/>
    <property type="project" value="UniProtKB-KW"/>
</dbReference>
<evidence type="ECO:0000256" key="7">
    <source>
        <dbReference type="PROSITE-ProRule" id="PRU01211"/>
    </source>
</evidence>
<dbReference type="PRINTS" id="PR00895">
    <property type="entry name" value="PENTAXIN"/>
</dbReference>
<dbReference type="PROSITE" id="PS51864">
    <property type="entry name" value="ASTACIN"/>
    <property type="match status" value="1"/>
</dbReference>
<dbReference type="PROSITE" id="PS00289">
    <property type="entry name" value="PTX_1"/>
    <property type="match status" value="1"/>
</dbReference>
<feature type="domain" description="Pentraxin (PTX)" evidence="8">
    <location>
        <begin position="620"/>
        <end position="823"/>
    </location>
</feature>
<protein>
    <recommendedName>
        <fullName evidence="12">Metalloendopeptidase</fullName>
    </recommendedName>
</protein>
<comment type="caution">
    <text evidence="6">Lacks conserved residue(s) required for the propagation of feature annotation.</text>
</comment>
<feature type="domain" description="Peptidase M12A" evidence="9">
    <location>
        <begin position="1"/>
        <end position="162"/>
    </location>
</feature>
<dbReference type="PANTHER" id="PTHR19277:SF125">
    <property type="entry name" value="B6"/>
    <property type="match status" value="1"/>
</dbReference>
<dbReference type="Gene3D" id="3.40.390.10">
    <property type="entry name" value="Collagenase (Catalytic Domain)"/>
    <property type="match status" value="1"/>
</dbReference>
<evidence type="ECO:0000256" key="5">
    <source>
        <dbReference type="ARBA" id="ARBA00023180"/>
    </source>
</evidence>
<keyword evidence="7" id="KW-0378">Hydrolase</keyword>
<dbReference type="Proteomes" id="UP000887567">
    <property type="component" value="Unplaced"/>
</dbReference>
<name>A0A913YDK4_EXADI</name>
<sequence>MHEIENGTCIKFVKRTTETFWIYFTTASSGCWSYLGRQKPKQKLNLATGCLRHAIIVHEILHAVGFHHEQTRPDRDQYVKIIWKNIKAEKQHNFDKQTDEIIDMLRKPYDYGSVMHYGGLYFSKNGEQTIIPRHQSGDALIGQRERISMTDFYEINAIYDCSGPSHGWNAWSGFGPCDFSCIKQRERYCAESDRDNCPNANKHGVEMDEQKCSINECYGIGTFKTYPERSLLLTMDKAYARLNRLTFCLWMKVSDQNQKHTKRMIKIEDIAIGLKNLKSIVYWIGNKMWDTKVSIKLNNWHHICLTWENSEGHTALYLDGTLRALGNMKKSHVIKWRGWEIELISFAGEVSSMNVWNRTLQKFELLHMATKCKRILSGIVLSWNDILSEYKKYPSYWFRWPPQESIIQSIACPSPSVNFTEIINKINWYGSTFLITPEKNKPPAAYMTSFTLCLWISASDEIPRLSQIIIIEYVSDHADKIAIGLKNRKSILYWIGDERWDTGVSINLNNWHHICVTWNSSEGHTALYLDGTQHARVNMKKSHVSLKKSFRIKIPEYYVGQISDINLWKRVLPSSEIVQIEHICKLIISGSVLRWAELLDRLQGDQYREFAKCPSWLKTATNNIQFPRESTTDYILVKRKLPSMTSLTVCLWMIAPVYNQIDHRTMISYAVPGTDNEILLDNPESLLFWIGSSQWETKVSTNDGNWHHICATWDNSYGQTELYQDGVRRARGMYLKKGYETKASGSLIIGQEQDRVGGGFVESQSYVGEMTEINIWNRVLWEIEIAEMSKTCTSDAPGKVLTWDDVKAGIRHGEVAIVPSLCKP</sequence>
<dbReference type="InterPro" id="IPR024079">
    <property type="entry name" value="MetalloPept_cat_dom_sf"/>
</dbReference>
<dbReference type="RefSeq" id="XP_028513053.1">
    <property type="nucleotide sequence ID" value="XM_028657252.1"/>
</dbReference>
<dbReference type="AlphaFoldDB" id="A0A913YDK4"/>
<reference evidence="10" key="1">
    <citation type="submission" date="2022-11" db="UniProtKB">
        <authorList>
            <consortium name="EnsemblMetazoa"/>
        </authorList>
    </citation>
    <scope>IDENTIFICATION</scope>
</reference>
<dbReference type="KEGG" id="epa:110232878"/>
<dbReference type="PROSITE" id="PS51828">
    <property type="entry name" value="PTX_2"/>
    <property type="match status" value="3"/>
</dbReference>
<dbReference type="GO" id="GO:0004222">
    <property type="term" value="F:metalloendopeptidase activity"/>
    <property type="evidence" value="ECO:0007669"/>
    <property type="project" value="UniProtKB-UniRule"/>
</dbReference>
<dbReference type="PANTHER" id="PTHR19277">
    <property type="entry name" value="PENTRAXIN"/>
    <property type="match status" value="1"/>
</dbReference>
<dbReference type="InterPro" id="IPR034035">
    <property type="entry name" value="Astacin-like_dom"/>
</dbReference>
<dbReference type="SUPFAM" id="SSF55486">
    <property type="entry name" value="Metalloproteases ('zincins'), catalytic domain"/>
    <property type="match status" value="1"/>
</dbReference>
<dbReference type="CDD" id="cd04280">
    <property type="entry name" value="ZnMc_astacin_like"/>
    <property type="match status" value="1"/>
</dbReference>
<keyword evidence="11" id="KW-1185">Reference proteome</keyword>
<keyword evidence="3" id="KW-0106">Calcium</keyword>
<dbReference type="InterPro" id="IPR001759">
    <property type="entry name" value="PTX_dom"/>
</dbReference>
<keyword evidence="5" id="KW-0325">Glycoprotein</keyword>
<dbReference type="GO" id="GO:0008270">
    <property type="term" value="F:zinc ion binding"/>
    <property type="evidence" value="ECO:0007669"/>
    <property type="project" value="UniProtKB-UniRule"/>
</dbReference>
<feature type="domain" description="Pentraxin (PTX)" evidence="8">
    <location>
        <begin position="417"/>
        <end position="615"/>
    </location>
</feature>
<dbReference type="InterPro" id="IPR000884">
    <property type="entry name" value="TSP1_rpt"/>
</dbReference>
<dbReference type="GeneID" id="110232878"/>
<proteinExistence type="predicted"/>
<feature type="domain" description="Pentraxin (PTX)" evidence="8">
    <location>
        <begin position="217"/>
        <end position="405"/>
    </location>
</feature>
<evidence type="ECO:0000259" key="8">
    <source>
        <dbReference type="PROSITE" id="PS51828"/>
    </source>
</evidence>
<dbReference type="PROSITE" id="PS50092">
    <property type="entry name" value="TSP1"/>
    <property type="match status" value="1"/>
</dbReference>
<evidence type="ECO:0000256" key="2">
    <source>
        <dbReference type="ARBA" id="ARBA00022723"/>
    </source>
</evidence>
<dbReference type="InterPro" id="IPR030476">
    <property type="entry name" value="Pentaxin_CS"/>
</dbReference>
<feature type="binding site" evidence="7">
    <location>
        <position position="58"/>
    </location>
    <ligand>
        <name>Zn(2+)</name>
        <dbReference type="ChEBI" id="CHEBI:29105"/>
        <note>catalytic</note>
    </ligand>
</feature>
<feature type="binding site" evidence="7">
    <location>
        <position position="68"/>
    </location>
    <ligand>
        <name>Zn(2+)</name>
        <dbReference type="ChEBI" id="CHEBI:29105"/>
        <note>catalytic</note>
    </ligand>
</feature>
<feature type="binding site" evidence="7">
    <location>
        <position position="62"/>
    </location>
    <ligand>
        <name>Zn(2+)</name>
        <dbReference type="ChEBI" id="CHEBI:29105"/>
        <note>catalytic</note>
    </ligand>
</feature>
<dbReference type="InterPro" id="IPR051360">
    <property type="entry name" value="Neuronal_Pentraxin_Related"/>
</dbReference>
<dbReference type="SMART" id="SM00235">
    <property type="entry name" value="ZnMc"/>
    <property type="match status" value="1"/>
</dbReference>
<dbReference type="SMART" id="SM00159">
    <property type="entry name" value="PTX"/>
    <property type="match status" value="3"/>
</dbReference>
<dbReference type="Pfam" id="PF13385">
    <property type="entry name" value="Laminin_G_3"/>
    <property type="match status" value="2"/>
</dbReference>
<evidence type="ECO:0000256" key="3">
    <source>
        <dbReference type="ARBA" id="ARBA00022837"/>
    </source>
</evidence>
<keyword evidence="2 7" id="KW-0479">Metal-binding</keyword>
<evidence type="ECO:0000256" key="4">
    <source>
        <dbReference type="ARBA" id="ARBA00023157"/>
    </source>
</evidence>
<evidence type="ECO:0000256" key="6">
    <source>
        <dbReference type="PROSITE-ProRule" id="PRU01172"/>
    </source>
</evidence>
<dbReference type="OrthoDB" id="291007at2759"/>
<dbReference type="EnsemblMetazoa" id="XM_028657252.1">
    <property type="protein sequence ID" value="XP_028513053.1"/>
    <property type="gene ID" value="LOC110232878"/>
</dbReference>
<dbReference type="Pfam" id="PF00354">
    <property type="entry name" value="Pentaxin"/>
    <property type="match status" value="1"/>
</dbReference>
<dbReference type="InterPro" id="IPR006026">
    <property type="entry name" value="Peptidase_Metallo"/>
</dbReference>
<feature type="active site" evidence="7">
    <location>
        <position position="59"/>
    </location>
</feature>
<accession>A0A913YDK4</accession>
<dbReference type="InterPro" id="IPR013320">
    <property type="entry name" value="ConA-like_dom_sf"/>
</dbReference>
<keyword evidence="7" id="KW-0482">Metalloprotease</keyword>
<keyword evidence="7" id="KW-0862">Zinc</keyword>
<dbReference type="Gene3D" id="2.60.120.200">
    <property type="match status" value="3"/>
</dbReference>
<comment type="cofactor">
    <cofactor evidence="1">
        <name>Ca(2+)</name>
        <dbReference type="ChEBI" id="CHEBI:29108"/>
    </cofactor>
</comment>
<evidence type="ECO:0000259" key="9">
    <source>
        <dbReference type="PROSITE" id="PS51864"/>
    </source>
</evidence>